<dbReference type="RefSeq" id="WP_190416899.1">
    <property type="nucleotide sequence ID" value="NZ_JAAOCA010000002.1"/>
</dbReference>
<dbReference type="PIRSF" id="PIRSF028099">
    <property type="entry name" value="DUF1111"/>
    <property type="match status" value="1"/>
</dbReference>
<dbReference type="EMBL" id="JAAOCA010000002">
    <property type="protein sequence ID" value="MBD1597473.1"/>
    <property type="molecule type" value="Genomic_DNA"/>
</dbReference>
<sequence length="475" mass="50903">MRYIPLYRLHALTLLAPLLAACEPAPSFDAVEPAEALAGGATTVQRADRHAFSLPAANLPLAQRVDFSAGHSFFRNPWVIAPSTTTARDSLGPLFNANACQACHIRDGRGHPPAADARNAVSMLVRLSIPARAGDQAIIQRLGVVPEPTYGTQLQDMAIPGVVPEGRVRVAYQPVPVQFADGHRVTLRRPQLRIDALGYGPLHPDTQFSARIAPPMIGLGLLEAIPQQAIVERAAQQQALGLNGQPNWVRDDSTGTVALGRFGWKAGQPNLDQQNAHAASQDIGLSTSLLAEQTCSDTQLACRAAPTGDGTGGAAEISDNIRPLLQFYTRHVAVPARRGVADAKVLAGKQLFNQAGCQLCHVPQWTTAAATAEPALAGQRIWPYTDLLLHDMGAGLADQREEFLASGQQWRTPPLWGLGLTRSVSGHYQLLHDGRARDPLEAVLWHGGEAAPARERVLAFNAEQRAALLAFLDSL</sequence>
<keyword evidence="1 4" id="KW-0349">Heme</keyword>
<evidence type="ECO:0000256" key="3">
    <source>
        <dbReference type="ARBA" id="ARBA00023004"/>
    </source>
</evidence>
<dbReference type="Proteomes" id="UP000805841">
    <property type="component" value="Unassembled WGS sequence"/>
</dbReference>
<evidence type="ECO:0000256" key="2">
    <source>
        <dbReference type="ARBA" id="ARBA00022723"/>
    </source>
</evidence>
<proteinExistence type="predicted"/>
<evidence type="ECO:0000259" key="6">
    <source>
        <dbReference type="PROSITE" id="PS51007"/>
    </source>
</evidence>
<accession>A0ABR7YWA9</accession>
<dbReference type="PROSITE" id="PS51257">
    <property type="entry name" value="PROKAR_LIPOPROTEIN"/>
    <property type="match status" value="1"/>
</dbReference>
<keyword evidence="8" id="KW-1185">Reference proteome</keyword>
<keyword evidence="3 4" id="KW-0408">Iron</keyword>
<dbReference type="InterPro" id="IPR051395">
    <property type="entry name" value="Cytochrome_c_Peroxidase/MauG"/>
</dbReference>
<feature type="domain" description="Cytochrome c" evidence="6">
    <location>
        <begin position="343"/>
        <end position="475"/>
    </location>
</feature>
<dbReference type="Gene3D" id="1.10.760.10">
    <property type="entry name" value="Cytochrome c-like domain"/>
    <property type="match status" value="1"/>
</dbReference>
<organism evidence="7 8">
    <name type="scientific">Pseudomonas typographi</name>
    <dbReference type="NCBI Taxonomy" id="2715964"/>
    <lineage>
        <taxon>Bacteria</taxon>
        <taxon>Pseudomonadati</taxon>
        <taxon>Pseudomonadota</taxon>
        <taxon>Gammaproteobacteria</taxon>
        <taxon>Pseudomonadales</taxon>
        <taxon>Pseudomonadaceae</taxon>
        <taxon>Pseudomonas</taxon>
    </lineage>
</organism>
<name>A0ABR7YWA9_9PSED</name>
<feature type="chain" id="PRO_5045321428" evidence="5">
    <location>
        <begin position="21"/>
        <end position="475"/>
    </location>
</feature>
<dbReference type="InterPro" id="IPR036909">
    <property type="entry name" value="Cyt_c-like_dom_sf"/>
</dbReference>
<dbReference type="InterPro" id="IPR010538">
    <property type="entry name" value="DHOR"/>
</dbReference>
<comment type="caution">
    <text evidence="7">The sequence shown here is derived from an EMBL/GenBank/DDBJ whole genome shotgun (WGS) entry which is preliminary data.</text>
</comment>
<keyword evidence="5" id="KW-0732">Signal</keyword>
<feature type="signal peptide" evidence="5">
    <location>
        <begin position="1"/>
        <end position="20"/>
    </location>
</feature>
<dbReference type="Pfam" id="PF06537">
    <property type="entry name" value="DHOR"/>
    <property type="match status" value="1"/>
</dbReference>
<reference evidence="7 8" key="1">
    <citation type="journal article" date="2020" name="Insects">
        <title>Bacteria Belonging to Pseudomonas typographi sp. nov. from the Bark Beetle Ips typographus Have Genomic Potential to Aid in the Host Ecology.</title>
        <authorList>
            <person name="Peral-Aranega E."/>
            <person name="Saati-Santamaria Z."/>
            <person name="Kolarik M."/>
            <person name="Rivas R."/>
            <person name="Garcia-Fraile P."/>
        </authorList>
    </citation>
    <scope>NUCLEOTIDE SEQUENCE [LARGE SCALE GENOMIC DNA]</scope>
    <source>
        <strain evidence="7 8">CA3A</strain>
    </source>
</reference>
<keyword evidence="2 4" id="KW-0479">Metal-binding</keyword>
<evidence type="ECO:0000313" key="8">
    <source>
        <dbReference type="Proteomes" id="UP000805841"/>
    </source>
</evidence>
<gene>
    <name evidence="7" type="ORF">HAQ05_01915</name>
</gene>
<evidence type="ECO:0000256" key="4">
    <source>
        <dbReference type="PROSITE-ProRule" id="PRU00433"/>
    </source>
</evidence>
<evidence type="ECO:0000256" key="1">
    <source>
        <dbReference type="ARBA" id="ARBA00022617"/>
    </source>
</evidence>
<dbReference type="InterPro" id="IPR009056">
    <property type="entry name" value="Cyt_c-like_dom"/>
</dbReference>
<dbReference type="PANTHER" id="PTHR30600:SF4">
    <property type="entry name" value="CYTOCHROME C DOMAIN-CONTAINING PROTEIN"/>
    <property type="match status" value="1"/>
</dbReference>
<dbReference type="PANTHER" id="PTHR30600">
    <property type="entry name" value="CYTOCHROME C PEROXIDASE-RELATED"/>
    <property type="match status" value="1"/>
</dbReference>
<protein>
    <submittedName>
        <fullName evidence="7">C-type cytochrome</fullName>
    </submittedName>
</protein>
<dbReference type="PROSITE" id="PS51007">
    <property type="entry name" value="CYTC"/>
    <property type="match status" value="1"/>
</dbReference>
<evidence type="ECO:0000313" key="7">
    <source>
        <dbReference type="EMBL" id="MBD1597473.1"/>
    </source>
</evidence>
<dbReference type="SUPFAM" id="SSF46626">
    <property type="entry name" value="Cytochrome c"/>
    <property type="match status" value="1"/>
</dbReference>
<evidence type="ECO:0000256" key="5">
    <source>
        <dbReference type="SAM" id="SignalP"/>
    </source>
</evidence>